<comment type="cofactor">
    <cofactor evidence="10">
        <name>[2Fe-2S] cluster</name>
        <dbReference type="ChEBI" id="CHEBI:190135"/>
    </cofactor>
</comment>
<dbReference type="InterPro" id="IPR037117">
    <property type="entry name" value="Dihydroorotate_DH_ele_sf"/>
</dbReference>
<name>A0A7C4VXB8_FERPE</name>
<comment type="caution">
    <text evidence="13">The sequence shown here is derived from an EMBL/GenBank/DDBJ whole genome shotgun (WGS) entry which is preliminary data.</text>
</comment>
<sequence length="245" mass="27120">MANFSVEVKKQTKYKAFLLTKRSVEEITQNTYLITFEEDFDFLPGQFCMVSVDGAGLTRKPYTLGRLNKMELAISVKIAGKGSEYIVKTNEKLNVLAPLGNPFVPESGNGAVIVAPSCLAEGIHLSEHFDIPLIVASRTELNDKIVKKLKMKVVVGNEGFLNLLSELNHSFYDWIFVSGSKVMEELAVKNMPNKVVYVSLNKYMACGIGACKGCAVETIHGIKHVCTDGPVFRGDNVWQVQRHSN</sequence>
<dbReference type="InterPro" id="IPR012165">
    <property type="entry name" value="Cyt_c3_hydrogenase_gsu"/>
</dbReference>
<dbReference type="Gene3D" id="2.10.240.10">
    <property type="entry name" value="Dihydroorotate dehydrogenase, electron transfer subunit"/>
    <property type="match status" value="1"/>
</dbReference>
<dbReference type="InterPro" id="IPR019480">
    <property type="entry name" value="Dihydroorotate_DH_Fe-S-bd"/>
</dbReference>
<dbReference type="AlphaFoldDB" id="A0A7C4VXB8"/>
<dbReference type="InterPro" id="IPR017927">
    <property type="entry name" value="FAD-bd_FR_type"/>
</dbReference>
<dbReference type="PROSITE" id="PS51384">
    <property type="entry name" value="FAD_FR"/>
    <property type="match status" value="1"/>
</dbReference>
<dbReference type="PANTHER" id="PTHR43513:SF3">
    <property type="entry name" value="DIHYDROOROTATE DEHYDROGENASE B (NAD(+)), ELECTRON TRANSFER SUBUNIT-RELATED"/>
    <property type="match status" value="1"/>
</dbReference>
<evidence type="ECO:0000256" key="5">
    <source>
        <dbReference type="ARBA" id="ARBA00022723"/>
    </source>
</evidence>
<evidence type="ECO:0000256" key="11">
    <source>
        <dbReference type="PIRSR" id="PIRSR006816-2"/>
    </source>
</evidence>
<keyword evidence="8 11" id="KW-0408">Iron</keyword>
<dbReference type="SUPFAM" id="SSF63380">
    <property type="entry name" value="Riboflavin synthase domain-like"/>
    <property type="match status" value="1"/>
</dbReference>
<evidence type="ECO:0000256" key="4">
    <source>
        <dbReference type="ARBA" id="ARBA00022714"/>
    </source>
</evidence>
<dbReference type="PANTHER" id="PTHR43513">
    <property type="entry name" value="DIHYDROOROTATE DEHYDROGENASE B (NAD(+)), ELECTRON TRANSFER SUBUNIT"/>
    <property type="match status" value="1"/>
</dbReference>
<dbReference type="GO" id="GO:0016491">
    <property type="term" value="F:oxidoreductase activity"/>
    <property type="evidence" value="ECO:0007669"/>
    <property type="project" value="InterPro"/>
</dbReference>
<evidence type="ECO:0000259" key="12">
    <source>
        <dbReference type="PROSITE" id="PS51384"/>
    </source>
</evidence>
<protein>
    <submittedName>
        <fullName evidence="13">Oxidoreductase</fullName>
    </submittedName>
</protein>
<dbReference type="PIRSF" id="PIRSF006816">
    <property type="entry name" value="Cyc3_hyd_g"/>
    <property type="match status" value="1"/>
</dbReference>
<feature type="binding site" evidence="11">
    <location>
        <position position="226"/>
    </location>
    <ligand>
        <name>[2Fe-2S] cluster</name>
        <dbReference type="ChEBI" id="CHEBI:190135"/>
    </ligand>
</feature>
<evidence type="ECO:0000256" key="8">
    <source>
        <dbReference type="ARBA" id="ARBA00023004"/>
    </source>
</evidence>
<dbReference type="EMBL" id="DSZT01000196">
    <property type="protein sequence ID" value="HGU42486.1"/>
    <property type="molecule type" value="Genomic_DNA"/>
</dbReference>
<feature type="domain" description="FAD-binding FR-type" evidence="12">
    <location>
        <begin position="14"/>
        <end position="105"/>
    </location>
</feature>
<dbReference type="InterPro" id="IPR050353">
    <property type="entry name" value="PyrK_electron_transfer"/>
</dbReference>
<evidence type="ECO:0000256" key="10">
    <source>
        <dbReference type="ARBA" id="ARBA00034078"/>
    </source>
</evidence>
<comment type="similarity">
    <text evidence="1">Belongs to the PyrK family.</text>
</comment>
<keyword evidence="3" id="KW-0285">Flavoprotein</keyword>
<dbReference type="GO" id="GO:0050660">
    <property type="term" value="F:flavin adenine dinucleotide binding"/>
    <property type="evidence" value="ECO:0007669"/>
    <property type="project" value="InterPro"/>
</dbReference>
<dbReference type="InterPro" id="IPR039261">
    <property type="entry name" value="FNR_nucleotide-bd"/>
</dbReference>
<dbReference type="InterPro" id="IPR017938">
    <property type="entry name" value="Riboflavin_synthase-like_b-brl"/>
</dbReference>
<accession>A0A7C4VXB8</accession>
<proteinExistence type="inferred from homology"/>
<evidence type="ECO:0000256" key="3">
    <source>
        <dbReference type="ARBA" id="ARBA00022630"/>
    </source>
</evidence>
<reference evidence="13" key="1">
    <citation type="journal article" date="2020" name="mSystems">
        <title>Genome- and Community-Level Interaction Insights into Carbon Utilization and Element Cycling Functions of Hydrothermarchaeota in Hydrothermal Sediment.</title>
        <authorList>
            <person name="Zhou Z."/>
            <person name="Liu Y."/>
            <person name="Xu W."/>
            <person name="Pan J."/>
            <person name="Luo Z.H."/>
            <person name="Li M."/>
        </authorList>
    </citation>
    <scope>NUCLEOTIDE SEQUENCE [LARGE SCALE GENOMIC DNA]</scope>
    <source>
        <strain evidence="13">SpSt-604</strain>
    </source>
</reference>
<dbReference type="GO" id="GO:0006221">
    <property type="term" value="P:pyrimidine nucleotide biosynthetic process"/>
    <property type="evidence" value="ECO:0007669"/>
    <property type="project" value="InterPro"/>
</dbReference>
<feature type="binding site" evidence="11">
    <location>
        <position position="211"/>
    </location>
    <ligand>
        <name>[2Fe-2S] cluster</name>
        <dbReference type="ChEBI" id="CHEBI:190135"/>
    </ligand>
</feature>
<comment type="cofactor">
    <cofactor evidence="11">
        <name>[2Fe-2S] cluster</name>
        <dbReference type="ChEBI" id="CHEBI:190135"/>
    </cofactor>
    <text evidence="11">Binds 1 [2Fe-2S] cluster per subunit.</text>
</comment>
<evidence type="ECO:0000256" key="7">
    <source>
        <dbReference type="ARBA" id="ARBA00022982"/>
    </source>
</evidence>
<feature type="binding site" evidence="11">
    <location>
        <position position="214"/>
    </location>
    <ligand>
        <name>[2Fe-2S] cluster</name>
        <dbReference type="ChEBI" id="CHEBI:190135"/>
    </ligand>
</feature>
<keyword evidence="7" id="KW-0249">Electron transport</keyword>
<keyword evidence="4 11" id="KW-0001">2Fe-2S</keyword>
<keyword evidence="6" id="KW-0274">FAD</keyword>
<feature type="binding site" evidence="11">
    <location>
        <position position="206"/>
    </location>
    <ligand>
        <name>[2Fe-2S] cluster</name>
        <dbReference type="ChEBI" id="CHEBI:190135"/>
    </ligand>
</feature>
<organism evidence="13">
    <name type="scientific">Fervidobacterium pennivorans</name>
    <dbReference type="NCBI Taxonomy" id="93466"/>
    <lineage>
        <taxon>Bacteria</taxon>
        <taxon>Thermotogati</taxon>
        <taxon>Thermotogota</taxon>
        <taxon>Thermotogae</taxon>
        <taxon>Thermotogales</taxon>
        <taxon>Fervidobacteriaceae</taxon>
        <taxon>Fervidobacterium</taxon>
    </lineage>
</organism>
<keyword evidence="9 11" id="KW-0411">Iron-sulfur</keyword>
<gene>
    <name evidence="13" type="ORF">ENT72_06200</name>
</gene>
<dbReference type="GO" id="GO:0046872">
    <property type="term" value="F:metal ion binding"/>
    <property type="evidence" value="ECO:0007669"/>
    <property type="project" value="UniProtKB-KW"/>
</dbReference>
<dbReference type="GO" id="GO:0051537">
    <property type="term" value="F:2 iron, 2 sulfur cluster binding"/>
    <property type="evidence" value="ECO:0007669"/>
    <property type="project" value="UniProtKB-KW"/>
</dbReference>
<evidence type="ECO:0000256" key="2">
    <source>
        <dbReference type="ARBA" id="ARBA00022448"/>
    </source>
</evidence>
<evidence type="ECO:0000256" key="6">
    <source>
        <dbReference type="ARBA" id="ARBA00022827"/>
    </source>
</evidence>
<keyword evidence="2" id="KW-0813">Transport</keyword>
<keyword evidence="5 11" id="KW-0479">Metal-binding</keyword>
<dbReference type="SUPFAM" id="SSF52343">
    <property type="entry name" value="Ferredoxin reductase-like, C-terminal NADP-linked domain"/>
    <property type="match status" value="1"/>
</dbReference>
<evidence type="ECO:0000256" key="9">
    <source>
        <dbReference type="ARBA" id="ARBA00023014"/>
    </source>
</evidence>
<dbReference type="Pfam" id="PF10418">
    <property type="entry name" value="DHODB_Fe-S_bind"/>
    <property type="match status" value="1"/>
</dbReference>
<evidence type="ECO:0000256" key="1">
    <source>
        <dbReference type="ARBA" id="ARBA00006422"/>
    </source>
</evidence>
<dbReference type="Gene3D" id="2.40.30.10">
    <property type="entry name" value="Translation factors"/>
    <property type="match status" value="1"/>
</dbReference>
<evidence type="ECO:0000313" key="13">
    <source>
        <dbReference type="EMBL" id="HGU42486.1"/>
    </source>
</evidence>